<gene>
    <name evidence="1" type="ordered locus">Caul_3503</name>
</gene>
<organism evidence="1">
    <name type="scientific">Caulobacter sp. (strain K31)</name>
    <dbReference type="NCBI Taxonomy" id="366602"/>
    <lineage>
        <taxon>Bacteria</taxon>
        <taxon>Pseudomonadati</taxon>
        <taxon>Pseudomonadota</taxon>
        <taxon>Alphaproteobacteria</taxon>
        <taxon>Caulobacterales</taxon>
        <taxon>Caulobacteraceae</taxon>
        <taxon>Caulobacter</taxon>
    </lineage>
</organism>
<proteinExistence type="predicted"/>
<dbReference type="HOGENOM" id="CLU_2877546_0_0_5"/>
<sequence length="63" mass="6701" precursor="true">MAMKLHLSAAWVWLKPIVTKKGTWALVLTFAASSFGVFKLEQVDGLSNIVSGAITLLSILLGG</sequence>
<dbReference type="STRING" id="366602.Caul_3503"/>
<dbReference type="AlphaFoldDB" id="B0T649"/>
<dbReference type="EMBL" id="CP000927">
    <property type="protein sequence ID" value="ABZ72630.1"/>
    <property type="molecule type" value="Genomic_DNA"/>
</dbReference>
<evidence type="ECO:0000313" key="1">
    <source>
        <dbReference type="EMBL" id="ABZ72630.1"/>
    </source>
</evidence>
<name>B0T649_CAUSK</name>
<dbReference type="KEGG" id="cak:Caul_3503"/>
<reference evidence="1" key="1">
    <citation type="submission" date="2008-01" db="EMBL/GenBank/DDBJ databases">
        <title>Complete sequence of chromosome of Caulobacter sp. K31.</title>
        <authorList>
            <consortium name="US DOE Joint Genome Institute"/>
            <person name="Copeland A."/>
            <person name="Lucas S."/>
            <person name="Lapidus A."/>
            <person name="Barry K."/>
            <person name="Glavina del Rio T."/>
            <person name="Dalin E."/>
            <person name="Tice H."/>
            <person name="Pitluck S."/>
            <person name="Bruce D."/>
            <person name="Goodwin L."/>
            <person name="Thompson L.S."/>
            <person name="Brettin T."/>
            <person name="Detter J.C."/>
            <person name="Han C."/>
            <person name="Schmutz J."/>
            <person name="Larimer F."/>
            <person name="Land M."/>
            <person name="Hauser L."/>
            <person name="Kyrpides N."/>
            <person name="Kim E."/>
            <person name="Stephens C."/>
            <person name="Richardson P."/>
        </authorList>
    </citation>
    <scope>NUCLEOTIDE SEQUENCE [LARGE SCALE GENOMIC DNA]</scope>
    <source>
        <strain evidence="1">K31</strain>
    </source>
</reference>
<protein>
    <submittedName>
        <fullName evidence="1">Uncharacterized protein</fullName>
    </submittedName>
</protein>
<accession>B0T649</accession>